<dbReference type="Gene3D" id="3.40.30.10">
    <property type="entry name" value="Glutaredoxin"/>
    <property type="match status" value="1"/>
</dbReference>
<evidence type="ECO:0000313" key="2">
    <source>
        <dbReference type="Proteomes" id="UP000294325"/>
    </source>
</evidence>
<dbReference type="KEGG" id="nwr:E3U44_11515"/>
<accession>A0A4P7BY04</accession>
<dbReference type="PANTHER" id="PTHR13887:SF54">
    <property type="entry name" value="DSBA FAMILY PROTEIN"/>
    <property type="match status" value="1"/>
</dbReference>
<reference evidence="1 2" key="1">
    <citation type="submission" date="2019-03" db="EMBL/GenBank/DDBJ databases">
        <title>The genome sequence of Nitrosococcus wardiae strain D1FHST reveals the archetypal metabolic capacity of ammonia-oxidizing Gammaproteobacteria.</title>
        <authorList>
            <person name="Wang L."/>
            <person name="Lim C.K."/>
            <person name="Hanson T.E."/>
            <person name="Dang H."/>
            <person name="Klotz M.G."/>
        </authorList>
    </citation>
    <scope>NUCLEOTIDE SEQUENCE [LARGE SCALE GENOMIC DNA]</scope>
    <source>
        <strain evidence="1 2">D1FHS</strain>
    </source>
</reference>
<keyword evidence="2" id="KW-1185">Reference proteome</keyword>
<dbReference type="Pfam" id="PF13743">
    <property type="entry name" value="Thioredoxin_5"/>
    <property type="match status" value="1"/>
</dbReference>
<name>A0A4P7BY04_9GAMM</name>
<organism evidence="1 2">
    <name type="scientific">Nitrosococcus wardiae</name>
    <dbReference type="NCBI Taxonomy" id="1814290"/>
    <lineage>
        <taxon>Bacteria</taxon>
        <taxon>Pseudomonadati</taxon>
        <taxon>Pseudomonadota</taxon>
        <taxon>Gammaproteobacteria</taxon>
        <taxon>Chromatiales</taxon>
        <taxon>Chromatiaceae</taxon>
        <taxon>Nitrosococcus</taxon>
    </lineage>
</organism>
<proteinExistence type="predicted"/>
<protein>
    <submittedName>
        <fullName evidence="1">DsbA family protein</fullName>
    </submittedName>
</protein>
<dbReference type="AlphaFoldDB" id="A0A4P7BY04"/>
<dbReference type="RefSeq" id="WP_134358336.1">
    <property type="nucleotide sequence ID" value="NZ_CP038033.1"/>
</dbReference>
<dbReference type="Proteomes" id="UP000294325">
    <property type="component" value="Chromosome"/>
</dbReference>
<sequence>MRAILYYIHDPMCSWCWAFRPTWQKIRAALPEKILIQYVLGGLAPDTHQPMPLEQQHKIQRIWETIKKQVPGTEFNFDFWAKCQPRRSTYPACRAVIAAARQEGKLGEAMILLIQRAYYLQARNPSDDSTLIELAIELGLDEQRFTNDLNSSETQAELFRQIQFAQIIGAQGFPSLVLQQADEYSPIRFSYRDPSVALSQIRALWPFS</sequence>
<dbReference type="CDD" id="cd03025">
    <property type="entry name" value="DsbA_FrnE_like"/>
    <property type="match status" value="1"/>
</dbReference>
<dbReference type="PANTHER" id="PTHR13887">
    <property type="entry name" value="GLUTATHIONE S-TRANSFERASE KAPPA"/>
    <property type="match status" value="1"/>
</dbReference>
<dbReference type="OrthoDB" id="9813770at2"/>
<dbReference type="EMBL" id="CP038033">
    <property type="protein sequence ID" value="QBQ55068.1"/>
    <property type="molecule type" value="Genomic_DNA"/>
</dbReference>
<dbReference type="SUPFAM" id="SSF52833">
    <property type="entry name" value="Thioredoxin-like"/>
    <property type="match status" value="1"/>
</dbReference>
<dbReference type="InterPro" id="IPR036249">
    <property type="entry name" value="Thioredoxin-like_sf"/>
</dbReference>
<dbReference type="Gene3D" id="1.10.472.60">
    <property type="entry name" value="putative protein disulfide isomerase domain"/>
    <property type="match status" value="1"/>
</dbReference>
<gene>
    <name evidence="1" type="ORF">E3U44_11515</name>
</gene>
<evidence type="ECO:0000313" key="1">
    <source>
        <dbReference type="EMBL" id="QBQ55068.1"/>
    </source>
</evidence>